<dbReference type="SUPFAM" id="SSF53850">
    <property type="entry name" value="Periplasmic binding protein-like II"/>
    <property type="match status" value="1"/>
</dbReference>
<dbReference type="RefSeq" id="WP_175487358.1">
    <property type="nucleotide sequence ID" value="NZ_FNDK01000002.1"/>
</dbReference>
<dbReference type="AlphaFoldDB" id="A0A1G8A7A5"/>
<dbReference type="Pfam" id="PF16868">
    <property type="entry name" value="NMT1_3"/>
    <property type="match status" value="1"/>
</dbReference>
<gene>
    <name evidence="2" type="ORF">SAMN05192534_10248</name>
</gene>
<feature type="chain" id="PRO_5011643777" evidence="1">
    <location>
        <begin position="28"/>
        <end position="334"/>
    </location>
</feature>
<name>A0A1G8A7A5_9BACI</name>
<feature type="signal peptide" evidence="1">
    <location>
        <begin position="1"/>
        <end position="27"/>
    </location>
</feature>
<sequence>MTSFWYKMILFTGLIFLLAACSEQQSADSKTSQEGVVPIYTPSASGINYVISAGTANVLTNKKEFDGRIVFSTEATSGSTELMYLLLESEKNHEPAIAAPANVAATELYNGNSEELPGEHTGLRNIGFLSGTTMHVVSAVNSSIEDFNDLQGKTIGIPAPETPPSNFLEHLLDAYGLAGEYETLPLGSLPEVQEALAEGSVDAGLLFGAVPAPTVQELTQTEDVNILSIDHDVAESFFEEHPYYSPVTLEAGTYAGQERELFIGSFYSNFITHQHTDDDIVYHFIEGIMENQDTLQAVHPTFNIDENTIIHDNDLPYHDGAIRYFEDNDIDYNQ</sequence>
<dbReference type="PANTHER" id="PTHR42941:SF1">
    <property type="entry name" value="SLL1037 PROTEIN"/>
    <property type="match status" value="1"/>
</dbReference>
<keyword evidence="3" id="KW-1185">Reference proteome</keyword>
<keyword evidence="1" id="KW-0732">Signal</keyword>
<reference evidence="2 3" key="1">
    <citation type="submission" date="2016-10" db="EMBL/GenBank/DDBJ databases">
        <authorList>
            <person name="de Groot N.N."/>
        </authorList>
    </citation>
    <scope>NUCLEOTIDE SEQUENCE [LARGE SCALE GENOMIC DNA]</scope>
    <source>
        <strain evidence="2 3">DSM 21632</strain>
    </source>
</reference>
<dbReference type="EMBL" id="FNDK01000002">
    <property type="protein sequence ID" value="SDH16751.1"/>
    <property type="molecule type" value="Genomic_DNA"/>
</dbReference>
<keyword evidence="2" id="KW-0675">Receptor</keyword>
<dbReference type="NCBIfam" id="TIGR02122">
    <property type="entry name" value="TRAP_TAXI"/>
    <property type="match status" value="1"/>
</dbReference>
<dbReference type="Gene3D" id="3.40.190.10">
    <property type="entry name" value="Periplasmic binding protein-like II"/>
    <property type="match status" value="2"/>
</dbReference>
<dbReference type="PROSITE" id="PS51257">
    <property type="entry name" value="PROKAR_LIPOPROTEIN"/>
    <property type="match status" value="1"/>
</dbReference>
<evidence type="ECO:0000313" key="2">
    <source>
        <dbReference type="EMBL" id="SDH16751.1"/>
    </source>
</evidence>
<proteinExistence type="predicted"/>
<protein>
    <submittedName>
        <fullName evidence="2">TRAP transporter solute receptor, TAXI family</fullName>
    </submittedName>
</protein>
<accession>A0A1G8A7A5</accession>
<evidence type="ECO:0000313" key="3">
    <source>
        <dbReference type="Proteomes" id="UP000199163"/>
    </source>
</evidence>
<dbReference type="InterPro" id="IPR011852">
    <property type="entry name" value="TRAP_TAXI"/>
</dbReference>
<organism evidence="2 3">
    <name type="scientific">Alteribacillus persepolensis</name>
    <dbReference type="NCBI Taxonomy" id="568899"/>
    <lineage>
        <taxon>Bacteria</taxon>
        <taxon>Bacillati</taxon>
        <taxon>Bacillota</taxon>
        <taxon>Bacilli</taxon>
        <taxon>Bacillales</taxon>
        <taxon>Bacillaceae</taxon>
        <taxon>Alteribacillus</taxon>
    </lineage>
</organism>
<evidence type="ECO:0000256" key="1">
    <source>
        <dbReference type="SAM" id="SignalP"/>
    </source>
</evidence>
<dbReference type="Proteomes" id="UP000199163">
    <property type="component" value="Unassembled WGS sequence"/>
</dbReference>
<dbReference type="PANTHER" id="PTHR42941">
    <property type="entry name" value="SLL1037 PROTEIN"/>
    <property type="match status" value="1"/>
</dbReference>
<dbReference type="STRING" id="568899.SAMN05192534_10248"/>